<feature type="region of interest" description="Disordered" evidence="1">
    <location>
        <begin position="352"/>
        <end position="375"/>
    </location>
</feature>
<dbReference type="EMBL" id="KZ857384">
    <property type="protein sequence ID" value="RDX54693.1"/>
    <property type="molecule type" value="Genomic_DNA"/>
</dbReference>
<gene>
    <name evidence="2" type="ORF">OH76DRAFT_1415429</name>
</gene>
<feature type="compositionally biased region" description="Polar residues" evidence="1">
    <location>
        <begin position="435"/>
        <end position="454"/>
    </location>
</feature>
<evidence type="ECO:0000313" key="2">
    <source>
        <dbReference type="EMBL" id="RDX54693.1"/>
    </source>
</evidence>
<accession>A0A371DQ75</accession>
<feature type="compositionally biased region" description="Low complexity" evidence="1">
    <location>
        <begin position="178"/>
        <end position="201"/>
    </location>
</feature>
<dbReference type="OrthoDB" id="2758311at2759"/>
<proteinExistence type="predicted"/>
<reference evidence="2 3" key="1">
    <citation type="journal article" date="2018" name="Biotechnol. Biofuels">
        <title>Integrative visual omics of the white-rot fungus Polyporus brumalis exposes the biotechnological potential of its oxidative enzymes for delignifying raw plant biomass.</title>
        <authorList>
            <person name="Miyauchi S."/>
            <person name="Rancon A."/>
            <person name="Drula E."/>
            <person name="Hage H."/>
            <person name="Chaduli D."/>
            <person name="Favel A."/>
            <person name="Grisel S."/>
            <person name="Henrissat B."/>
            <person name="Herpoel-Gimbert I."/>
            <person name="Ruiz-Duenas F.J."/>
            <person name="Chevret D."/>
            <person name="Hainaut M."/>
            <person name="Lin J."/>
            <person name="Wang M."/>
            <person name="Pangilinan J."/>
            <person name="Lipzen A."/>
            <person name="Lesage-Meessen L."/>
            <person name="Navarro D."/>
            <person name="Riley R."/>
            <person name="Grigoriev I.V."/>
            <person name="Zhou S."/>
            <person name="Raouche S."/>
            <person name="Rosso M.N."/>
        </authorList>
    </citation>
    <scope>NUCLEOTIDE SEQUENCE [LARGE SCALE GENOMIC DNA]</scope>
    <source>
        <strain evidence="2 3">BRFM 1820</strain>
    </source>
</reference>
<name>A0A371DQ75_9APHY</name>
<feature type="region of interest" description="Disordered" evidence="1">
    <location>
        <begin position="150"/>
        <end position="201"/>
    </location>
</feature>
<protein>
    <submittedName>
        <fullName evidence="2">Uncharacterized protein</fullName>
    </submittedName>
</protein>
<keyword evidence="3" id="KW-1185">Reference proteome</keyword>
<evidence type="ECO:0000313" key="3">
    <source>
        <dbReference type="Proteomes" id="UP000256964"/>
    </source>
</evidence>
<sequence length="550" mass="60216">MADGAPPVDPNLALAHLPPCPDCGFFLSAPILCKGWKTPEYDGLWFHKCFHNFEPVDTTCKHFAWTKLPRWKDAHPYLQGRCPGIKCQSARSAGVVNINCLMGLCKQCCVHAQATVPGLRSCTVGDHNSGRRCGPGINFAPAVVPAPLSIPGWTPPPPPGHPPAPASGSTPGPPTTPPRVGAAPVTSSTPTAASQAASRPSVPLTAIDPALLDPANLPALDSTQVTQAQDASNEARFTQEAAHTKPLEIWTEGCDCADVWVAQNGQVSQGYTVRIPHWPGFHPKDCPELVEAYQLDQKTCQYWDEERSRWWNCAPNTPSRNVRPLKVLKYRLLGVTYGVDMPGLVYDISEGSSRALGKRPASDSIDDDTSNESHFLKPGSVLARAYAQPRLPGSESVATPPHRLKFPGDYTLRRAALYDTDSDSRPRSPSQPTTGSLPPTSSASSTFDPTTIDLSNAPRGPNGWPFRYVRDMAAGFFLMRHLEDNAQMQRQPAFAEAFGVPYKKSTFHQNYNAWNDAGQVPGEHERWIAFGRDPRGEWARFYQAWRRPRS</sequence>
<dbReference type="Proteomes" id="UP000256964">
    <property type="component" value="Unassembled WGS sequence"/>
</dbReference>
<dbReference type="AlphaFoldDB" id="A0A371DQ75"/>
<feature type="region of interest" description="Disordered" evidence="1">
    <location>
        <begin position="418"/>
        <end position="459"/>
    </location>
</feature>
<organism evidence="2 3">
    <name type="scientific">Lentinus brumalis</name>
    <dbReference type="NCBI Taxonomy" id="2498619"/>
    <lineage>
        <taxon>Eukaryota</taxon>
        <taxon>Fungi</taxon>
        <taxon>Dikarya</taxon>
        <taxon>Basidiomycota</taxon>
        <taxon>Agaricomycotina</taxon>
        <taxon>Agaricomycetes</taxon>
        <taxon>Polyporales</taxon>
        <taxon>Polyporaceae</taxon>
        <taxon>Lentinus</taxon>
    </lineage>
</organism>
<evidence type="ECO:0000256" key="1">
    <source>
        <dbReference type="SAM" id="MobiDB-lite"/>
    </source>
</evidence>
<feature type="compositionally biased region" description="Pro residues" evidence="1">
    <location>
        <begin position="153"/>
        <end position="177"/>
    </location>
</feature>